<evidence type="ECO:0000256" key="1">
    <source>
        <dbReference type="SAM" id="MobiDB-lite"/>
    </source>
</evidence>
<feature type="region of interest" description="Disordered" evidence="1">
    <location>
        <begin position="207"/>
        <end position="248"/>
    </location>
</feature>
<proteinExistence type="predicted"/>
<dbReference type="Proteomes" id="UP000515121">
    <property type="component" value="Unplaced"/>
</dbReference>
<dbReference type="RefSeq" id="XP_022776103.1">
    <property type="nucleotide sequence ID" value="XM_022920368.1"/>
</dbReference>
<gene>
    <name evidence="3" type="primary">LOC111317868</name>
</gene>
<accession>A0A6P6BG65</accession>
<dbReference type="KEGG" id="dzi:111317868"/>
<evidence type="ECO:0000313" key="3">
    <source>
        <dbReference type="RefSeq" id="XP_022776103.1"/>
    </source>
</evidence>
<feature type="compositionally biased region" description="Basic and acidic residues" evidence="1">
    <location>
        <begin position="211"/>
        <end position="238"/>
    </location>
</feature>
<evidence type="ECO:0000313" key="2">
    <source>
        <dbReference type="Proteomes" id="UP000515121"/>
    </source>
</evidence>
<dbReference type="AlphaFoldDB" id="A0A6P6BG65"/>
<protein>
    <submittedName>
        <fullName evidence="3">Uncharacterized protein LOC111317868</fullName>
    </submittedName>
</protein>
<sequence>MQVMSSSPSLSHGFSKYSGTGFPDIDGKSNHDFGVQLQLKTEEQEEKPNNLPQMEEKEENGNEEKEEEFSFVCLNPDGSPISADDVFQNGQIRPVFPLFNQDLLFADDDSSVFKSEDSNVSLRPPLRKLFVEDSQDTTSSSSPETAGPYCEWGRSRRTAEETSPDTCKKSNSTGFSKLWRFRDLLQRSSSDGKDAFVFLSHPTSSSASLVKTEKKNEKDEKNVAKVEESGEKPKVQKEKRGKTASLSAHEKLYVKNRAMREEDKRRSYLPYRQVGFFTNVNGLSRNVLPF</sequence>
<reference evidence="3" key="1">
    <citation type="submission" date="2025-08" db="UniProtKB">
        <authorList>
            <consortium name="RefSeq"/>
        </authorList>
    </citation>
    <scope>IDENTIFICATION</scope>
    <source>
        <tissue evidence="3">Fruit stalk</tissue>
    </source>
</reference>
<feature type="region of interest" description="Disordered" evidence="1">
    <location>
        <begin position="132"/>
        <end position="171"/>
    </location>
</feature>
<dbReference type="GeneID" id="111317868"/>
<dbReference type="PANTHER" id="PTHR33095">
    <property type="entry name" value="OS07G0619500 PROTEIN"/>
    <property type="match status" value="1"/>
</dbReference>
<organism evidence="2 3">
    <name type="scientific">Durio zibethinus</name>
    <name type="common">Durian</name>
    <dbReference type="NCBI Taxonomy" id="66656"/>
    <lineage>
        <taxon>Eukaryota</taxon>
        <taxon>Viridiplantae</taxon>
        <taxon>Streptophyta</taxon>
        <taxon>Embryophyta</taxon>
        <taxon>Tracheophyta</taxon>
        <taxon>Spermatophyta</taxon>
        <taxon>Magnoliopsida</taxon>
        <taxon>eudicotyledons</taxon>
        <taxon>Gunneridae</taxon>
        <taxon>Pentapetalae</taxon>
        <taxon>rosids</taxon>
        <taxon>malvids</taxon>
        <taxon>Malvales</taxon>
        <taxon>Malvaceae</taxon>
        <taxon>Helicteroideae</taxon>
        <taxon>Durio</taxon>
    </lineage>
</organism>
<feature type="compositionally biased region" description="Polar residues" evidence="1">
    <location>
        <begin position="1"/>
        <end position="12"/>
    </location>
</feature>
<dbReference type="InterPro" id="IPR012442">
    <property type="entry name" value="DUF1645_plant"/>
</dbReference>
<feature type="region of interest" description="Disordered" evidence="1">
    <location>
        <begin position="1"/>
        <end position="69"/>
    </location>
</feature>
<dbReference type="Pfam" id="PF07816">
    <property type="entry name" value="DUF1645"/>
    <property type="match status" value="1"/>
</dbReference>
<dbReference type="OrthoDB" id="1933664at2759"/>
<keyword evidence="2" id="KW-1185">Reference proteome</keyword>
<name>A0A6P6BG65_DURZI</name>
<dbReference type="PANTHER" id="PTHR33095:SF114">
    <property type="entry name" value="DUF1645 FAMILY PROTEIN"/>
    <property type="match status" value="1"/>
</dbReference>